<dbReference type="PANTHER" id="PTHR43481:SF4">
    <property type="entry name" value="GLYCEROL-1-PHOSPHATE PHOSPHOHYDROLASE 1-RELATED"/>
    <property type="match status" value="1"/>
</dbReference>
<evidence type="ECO:0000313" key="2">
    <source>
        <dbReference type="EMBL" id="OEV01007.1"/>
    </source>
</evidence>
<dbReference type="Pfam" id="PF00702">
    <property type="entry name" value="Hydrolase"/>
    <property type="match status" value="1"/>
</dbReference>
<accession>A0A1E7KAZ2</accession>
<dbReference type="PANTHER" id="PTHR43481">
    <property type="entry name" value="FRUCTOSE-1-PHOSPHATE PHOSPHATASE"/>
    <property type="match status" value="1"/>
</dbReference>
<feature type="region of interest" description="Disordered" evidence="1">
    <location>
        <begin position="1"/>
        <end position="22"/>
    </location>
</feature>
<dbReference type="SUPFAM" id="SSF56784">
    <property type="entry name" value="HAD-like"/>
    <property type="match status" value="1"/>
</dbReference>
<dbReference type="SFLD" id="SFLDG01129">
    <property type="entry name" value="C1.5:_HAD__Beta-PGM__Phosphata"/>
    <property type="match status" value="1"/>
</dbReference>
<dbReference type="InterPro" id="IPR036412">
    <property type="entry name" value="HAD-like_sf"/>
</dbReference>
<dbReference type="InterPro" id="IPR051806">
    <property type="entry name" value="HAD-like_SPP"/>
</dbReference>
<dbReference type="SFLD" id="SFLDS00003">
    <property type="entry name" value="Haloacid_Dehalogenase"/>
    <property type="match status" value="1"/>
</dbReference>
<dbReference type="Proteomes" id="UP000175829">
    <property type="component" value="Unassembled WGS sequence"/>
</dbReference>
<dbReference type="CDD" id="cd07505">
    <property type="entry name" value="HAD_BPGM-like"/>
    <property type="match status" value="1"/>
</dbReference>
<evidence type="ECO:0000256" key="1">
    <source>
        <dbReference type="SAM" id="MobiDB-lite"/>
    </source>
</evidence>
<sequence>MPPGGATASASPRVRPGTGRTPAALLCDMDGTLVDTERDWLATLAELLAEHDADAGTAALAPFAGLPLDGAAALVARRTGLAAEAAQARLDAAFTARVRAGVTVQPGALALLDSARGMGVPVALVTASERPIADLVLATLGPHRFTCSVAHGETPRGKPHPDPYLAAARLLGVPATACLALEDTPTGAASARAAGCRVIAVPTVDGIEEAPGTLLLPSLREVDLRALPLAFGEDGG</sequence>
<dbReference type="InterPro" id="IPR006439">
    <property type="entry name" value="HAD-SF_hydro_IA"/>
</dbReference>
<dbReference type="NCBIfam" id="TIGR01509">
    <property type="entry name" value="HAD-SF-IA-v3"/>
    <property type="match status" value="1"/>
</dbReference>
<name>A0A1E7KAZ2_9ACTN</name>
<comment type="caution">
    <text evidence="2">The sequence shown here is derived from an EMBL/GenBank/DDBJ whole genome shotgun (WGS) entry which is preliminary data.</text>
</comment>
<organism evidence="2 3">
    <name type="scientific">Streptomyces qinglanensis</name>
    <dbReference type="NCBI Taxonomy" id="943816"/>
    <lineage>
        <taxon>Bacteria</taxon>
        <taxon>Bacillati</taxon>
        <taxon>Actinomycetota</taxon>
        <taxon>Actinomycetes</taxon>
        <taxon>Kitasatosporales</taxon>
        <taxon>Streptomycetaceae</taxon>
        <taxon>Streptomyces</taxon>
    </lineage>
</organism>
<dbReference type="PATRIC" id="fig|943816.4.peg.642"/>
<dbReference type="GO" id="GO:0050308">
    <property type="term" value="F:sugar-phosphatase activity"/>
    <property type="evidence" value="ECO:0007669"/>
    <property type="project" value="TreeGrafter"/>
</dbReference>
<evidence type="ECO:0000313" key="3">
    <source>
        <dbReference type="Proteomes" id="UP000175829"/>
    </source>
</evidence>
<dbReference type="AlphaFoldDB" id="A0A1E7KAZ2"/>
<gene>
    <name evidence="2" type="ORF">AN217_06400</name>
</gene>
<dbReference type="InterPro" id="IPR023214">
    <property type="entry name" value="HAD_sf"/>
</dbReference>
<protein>
    <submittedName>
        <fullName evidence="2">Hydrolase</fullName>
    </submittedName>
</protein>
<dbReference type="Gene3D" id="3.40.50.1000">
    <property type="entry name" value="HAD superfamily/HAD-like"/>
    <property type="match status" value="1"/>
</dbReference>
<reference evidence="2 3" key="1">
    <citation type="journal article" date="2016" name="Front. Microbiol.">
        <title>Comparative Genomics Analysis of Streptomyces Species Reveals Their Adaptation to the Marine Environment and Their Diversity at the Genomic Level.</title>
        <authorList>
            <person name="Tian X."/>
            <person name="Zhang Z."/>
            <person name="Yang T."/>
            <person name="Chen M."/>
            <person name="Li J."/>
            <person name="Chen F."/>
            <person name="Yang J."/>
            <person name="Li W."/>
            <person name="Zhang B."/>
            <person name="Zhang Z."/>
            <person name="Wu J."/>
            <person name="Zhang C."/>
            <person name="Long L."/>
            <person name="Xiao J."/>
        </authorList>
    </citation>
    <scope>NUCLEOTIDE SEQUENCE [LARGE SCALE GENOMIC DNA]</scope>
    <source>
        <strain evidence="2 3">SCSIO M10379</strain>
    </source>
</reference>
<keyword evidence="2" id="KW-0378">Hydrolase</keyword>
<dbReference type="EMBL" id="LJGV01000022">
    <property type="protein sequence ID" value="OEV01007.1"/>
    <property type="molecule type" value="Genomic_DNA"/>
</dbReference>
<dbReference type="InterPro" id="IPR023198">
    <property type="entry name" value="PGP-like_dom2"/>
</dbReference>
<dbReference type="Gene3D" id="1.10.150.240">
    <property type="entry name" value="Putative phosphatase, domain 2"/>
    <property type="match status" value="1"/>
</dbReference>
<proteinExistence type="predicted"/>